<organism evidence="1 2">
    <name type="scientific">Micromonospora lupini str. Lupac 08</name>
    <dbReference type="NCBI Taxonomy" id="1150864"/>
    <lineage>
        <taxon>Bacteria</taxon>
        <taxon>Bacillati</taxon>
        <taxon>Actinomycetota</taxon>
        <taxon>Actinomycetes</taxon>
        <taxon>Micromonosporales</taxon>
        <taxon>Micromonosporaceae</taxon>
        <taxon>Micromonospora</taxon>
    </lineage>
</organism>
<gene>
    <name evidence="1" type="ORF">MILUP08_43739</name>
</gene>
<proteinExistence type="predicted"/>
<dbReference type="eggNOG" id="ENOG50327TU">
    <property type="taxonomic scope" value="Bacteria"/>
</dbReference>
<evidence type="ECO:0000313" key="1">
    <source>
        <dbReference type="EMBL" id="CCH18827.1"/>
    </source>
</evidence>
<reference evidence="2" key="1">
    <citation type="journal article" date="2012" name="J. Bacteriol.">
        <title>Genome Sequence of Micromonospora lupini Lupac 08, Isolated from Root Nodules of Lupinus angustifolius.</title>
        <authorList>
            <person name="Alonso-Vega P."/>
            <person name="Normand P."/>
            <person name="Bacigalupe R."/>
            <person name="Pujic P."/>
            <person name="Lajus A."/>
            <person name="Vallenet D."/>
            <person name="Carro L."/>
            <person name="Coll P."/>
            <person name="Trujillo M.E."/>
        </authorList>
    </citation>
    <scope>NUCLEOTIDE SEQUENCE [LARGE SCALE GENOMIC DNA]</scope>
    <source>
        <strain evidence="2">Lupac 08</strain>
    </source>
</reference>
<sequence length="243" mass="27205">MTVPDHDRVEVRDGAVPAPCCFCRRLTLGLVGQDFYLAPYFLDTDRSFADGRYGQCHLKCLQESGLGRRWASGVSDYFCRRWPDWIGIDGGASRVHVSPPTRGIILWSAQGWFAELPFNVLHDAAADTPSGAGTPRPSRRTLSVSSIIGFEGGPYETIFAALTGGHHSRIELPTLLAQLNCADRVLTPHVLRDGWVERVVPESRKIPLPAEYRARHAVEFDVELINACRAAIRRTVGWRRRRR</sequence>
<evidence type="ECO:0000313" key="2">
    <source>
        <dbReference type="Proteomes" id="UP000003448"/>
    </source>
</evidence>
<comment type="caution">
    <text evidence="1">The sequence shown here is derived from an EMBL/GenBank/DDBJ whole genome shotgun (WGS) entry which is preliminary data.</text>
</comment>
<dbReference type="AlphaFoldDB" id="I0L4T0"/>
<dbReference type="EMBL" id="CAIE01000028">
    <property type="protein sequence ID" value="CCH18827.1"/>
    <property type="molecule type" value="Genomic_DNA"/>
</dbReference>
<dbReference type="STRING" id="1150864.MILUP08_43739"/>
<protein>
    <submittedName>
        <fullName evidence="1">Uncharacterized protein</fullName>
    </submittedName>
</protein>
<dbReference type="Proteomes" id="UP000003448">
    <property type="component" value="Unassembled WGS sequence"/>
</dbReference>
<name>I0L4T0_9ACTN</name>
<accession>I0L4T0</accession>
<keyword evidence="2" id="KW-1185">Reference proteome</keyword>